<keyword evidence="2" id="KW-1185">Reference proteome</keyword>
<sequence length="94" mass="10499">MQFKDLSPNVKLAVLLMHNFGIIEQICDQQGIGEEAKEEAITESLAVIGISADDVQGILSNNLSEQEALELEQYLNQYAEDDSDDEHDDTPHMH</sequence>
<dbReference type="Proteomes" id="UP000221250">
    <property type="component" value="Segment"/>
</dbReference>
<reference evidence="1 2" key="1">
    <citation type="submission" date="2017-01" db="EMBL/GenBank/DDBJ databases">
        <authorList>
            <person name="Mah S.A."/>
            <person name="Swanson W.J."/>
            <person name="Moy G.W."/>
            <person name="Vacquier V.D."/>
        </authorList>
    </citation>
    <scope>NUCLEOTIDE SEQUENCE [LARGE SCALE GENOMIC DNA]</scope>
</reference>
<name>A0A1S6L3L2_9CAUD</name>
<evidence type="ECO:0000313" key="2">
    <source>
        <dbReference type="Proteomes" id="UP000221250"/>
    </source>
</evidence>
<proteinExistence type="predicted"/>
<protein>
    <submittedName>
        <fullName evidence="1">Uncharacterized protein</fullName>
    </submittedName>
</protein>
<organism evidence="1 2">
    <name type="scientific">Erwinia phage vB_EamM_Yoloswag</name>
    <dbReference type="NCBI Taxonomy" id="1958956"/>
    <lineage>
        <taxon>Viruses</taxon>
        <taxon>Duplodnaviria</taxon>
        <taxon>Heunggongvirae</taxon>
        <taxon>Uroviricota</taxon>
        <taxon>Caudoviricetes</taxon>
        <taxon>Yoloswagvirus</taxon>
        <taxon>Yoloswagvirus yoloswag</taxon>
    </lineage>
</organism>
<accession>A0A1S6L3L2</accession>
<dbReference type="EMBL" id="KY448244">
    <property type="protein sequence ID" value="AQT28774.1"/>
    <property type="molecule type" value="Genomic_DNA"/>
</dbReference>
<evidence type="ECO:0000313" key="1">
    <source>
        <dbReference type="EMBL" id="AQT28774.1"/>
    </source>
</evidence>
<gene>
    <name evidence="1" type="ORF">YOLOSWAG_304</name>
</gene>